<dbReference type="CDD" id="cd07025">
    <property type="entry name" value="Peptidase_S66"/>
    <property type="match status" value="1"/>
</dbReference>
<evidence type="ECO:0000259" key="7">
    <source>
        <dbReference type="Pfam" id="PF02016"/>
    </source>
</evidence>
<evidence type="ECO:0000256" key="2">
    <source>
        <dbReference type="ARBA" id="ARBA00022645"/>
    </source>
</evidence>
<evidence type="ECO:0000256" key="3">
    <source>
        <dbReference type="ARBA" id="ARBA00022670"/>
    </source>
</evidence>
<dbReference type="Gene3D" id="3.50.30.60">
    <property type="entry name" value="LD-carboxypeptidase A C-terminal domain-like"/>
    <property type="match status" value="1"/>
</dbReference>
<evidence type="ECO:0000313" key="10">
    <source>
        <dbReference type="Proteomes" id="UP000018766"/>
    </source>
</evidence>
<organism evidence="9 10">
    <name type="scientific">Pelistega indica</name>
    <dbReference type="NCBI Taxonomy" id="1414851"/>
    <lineage>
        <taxon>Bacteria</taxon>
        <taxon>Pseudomonadati</taxon>
        <taxon>Pseudomonadota</taxon>
        <taxon>Betaproteobacteria</taxon>
        <taxon>Burkholderiales</taxon>
        <taxon>Alcaligenaceae</taxon>
        <taxon>Pelistega</taxon>
    </lineage>
</organism>
<dbReference type="PANTHER" id="PTHR30237:SF2">
    <property type="entry name" value="MUREIN TETRAPEPTIDE CARBOXYPEPTIDASE"/>
    <property type="match status" value="1"/>
</dbReference>
<dbReference type="GO" id="GO:0008236">
    <property type="term" value="F:serine-type peptidase activity"/>
    <property type="evidence" value="ECO:0007669"/>
    <property type="project" value="UniProtKB-KW"/>
</dbReference>
<dbReference type="InterPro" id="IPR027461">
    <property type="entry name" value="Carboxypeptidase_A_C_sf"/>
</dbReference>
<name>V8G8D3_9BURK</name>
<sequence length="416" mass="46424">MSTPTKSDEKQLEQRLNDAQILFDEADDVPISKQYDHKLGLYLISPSGYLAEPERLYIAKRKLNSLGFNVKIDKAADGQFSRFAAPDEERVKAFNRAAKSKCEIVMATRGGYGLTRILHKIDWKFLEANPKTYVGYSDFTAFNLALLAKTGLPSFTGPNAVGDFGGNEVNDLIADIFVEVMRGELEVLSFISPDSDPVDAEGILWGGNLAMVASLVGTPYLPAIKKGILFLEDVSEHPYRIERLLTQLLHAGILEKQKAIVLGDFTDYKITKTDHGFDMPDVIKWLRSQINIPIITGLPYGHGEMRVTLPIGKKVGIATEDGMAYLVIDKHDHEHEVYEGNYAQTTEASSIDEDYPISDNEVEEAETQPVGKKSKKSDKKSAMATDDTRNESEEFIKEKSKKDKSSKQHKKSKKNK</sequence>
<comment type="caution">
    <text evidence="9">The sequence shown here is derived from an EMBL/GenBank/DDBJ whole genome shotgun (WGS) entry which is preliminary data.</text>
</comment>
<reference evidence="9 10" key="1">
    <citation type="submission" date="2013-11" db="EMBL/GenBank/DDBJ databases">
        <title>Genomic analysis of Pelistega sp. HM-7.</title>
        <authorList>
            <person name="Kumbhare S.V."/>
            <person name="Shetty S.A."/>
            <person name="Sharma O."/>
            <person name="Dhotre D.P."/>
        </authorList>
    </citation>
    <scope>NUCLEOTIDE SEQUENCE [LARGE SCALE GENOMIC DNA]</scope>
    <source>
        <strain evidence="9 10">HM-7</strain>
    </source>
</reference>
<gene>
    <name evidence="9" type="ORF">V757_04445</name>
</gene>
<dbReference type="InterPro" id="IPR003507">
    <property type="entry name" value="S66_fam"/>
</dbReference>
<dbReference type="PANTHER" id="PTHR30237">
    <property type="entry name" value="MURAMOYLTETRAPEPTIDE CARBOXYPEPTIDASE"/>
    <property type="match status" value="1"/>
</dbReference>
<evidence type="ECO:0000256" key="6">
    <source>
        <dbReference type="SAM" id="MobiDB-lite"/>
    </source>
</evidence>
<keyword evidence="10" id="KW-1185">Reference proteome</keyword>
<feature type="domain" description="LD-carboxypeptidase C-terminal" evidence="8">
    <location>
        <begin position="201"/>
        <end position="315"/>
    </location>
</feature>
<feature type="compositionally biased region" description="Basic and acidic residues" evidence="6">
    <location>
        <begin position="386"/>
        <end position="406"/>
    </location>
</feature>
<dbReference type="InterPro" id="IPR027478">
    <property type="entry name" value="LdcA_N"/>
</dbReference>
<dbReference type="Pfam" id="PF17676">
    <property type="entry name" value="Peptidase_S66C"/>
    <property type="match status" value="1"/>
</dbReference>
<dbReference type="PATRIC" id="fig|1414851.3.peg.893"/>
<dbReference type="OrthoDB" id="9807329at2"/>
<keyword evidence="2" id="KW-0121">Carboxypeptidase</keyword>
<dbReference type="GO" id="GO:0004180">
    <property type="term" value="F:carboxypeptidase activity"/>
    <property type="evidence" value="ECO:0007669"/>
    <property type="project" value="UniProtKB-KW"/>
</dbReference>
<dbReference type="InterPro" id="IPR040921">
    <property type="entry name" value="Peptidase_S66C"/>
</dbReference>
<dbReference type="InterPro" id="IPR029062">
    <property type="entry name" value="Class_I_gatase-like"/>
</dbReference>
<evidence type="ECO:0000256" key="4">
    <source>
        <dbReference type="ARBA" id="ARBA00022801"/>
    </source>
</evidence>
<feature type="domain" description="LD-carboxypeptidase N-terminal" evidence="7">
    <location>
        <begin position="43"/>
        <end position="157"/>
    </location>
</feature>
<keyword evidence="5" id="KW-0720">Serine protease</keyword>
<protein>
    <submittedName>
        <fullName evidence="9">Peptidase S66</fullName>
    </submittedName>
</protein>
<keyword evidence="3" id="KW-0645">Protease</keyword>
<evidence type="ECO:0000256" key="1">
    <source>
        <dbReference type="ARBA" id="ARBA00010233"/>
    </source>
</evidence>
<comment type="similarity">
    <text evidence="1">Belongs to the peptidase S66 family.</text>
</comment>
<evidence type="ECO:0000313" key="9">
    <source>
        <dbReference type="EMBL" id="ETD72366.1"/>
    </source>
</evidence>
<dbReference type="EMBL" id="AYSV01000067">
    <property type="protein sequence ID" value="ETD72366.1"/>
    <property type="molecule type" value="Genomic_DNA"/>
</dbReference>
<proteinExistence type="inferred from homology"/>
<feature type="region of interest" description="Disordered" evidence="6">
    <location>
        <begin position="358"/>
        <end position="416"/>
    </location>
</feature>
<evidence type="ECO:0000259" key="8">
    <source>
        <dbReference type="Pfam" id="PF17676"/>
    </source>
</evidence>
<dbReference type="Proteomes" id="UP000018766">
    <property type="component" value="Unassembled WGS sequence"/>
</dbReference>
<dbReference type="RefSeq" id="WP_023950196.1">
    <property type="nucleotide sequence ID" value="NZ_AYSV01000067.1"/>
</dbReference>
<dbReference type="Pfam" id="PF02016">
    <property type="entry name" value="Peptidase_S66"/>
    <property type="match status" value="1"/>
</dbReference>
<dbReference type="AlphaFoldDB" id="V8G8D3"/>
<dbReference type="InterPro" id="IPR040449">
    <property type="entry name" value="Peptidase_S66_N"/>
</dbReference>
<keyword evidence="4" id="KW-0378">Hydrolase</keyword>
<accession>V8G8D3</accession>
<dbReference type="SUPFAM" id="SSF52317">
    <property type="entry name" value="Class I glutamine amidotransferase-like"/>
    <property type="match status" value="1"/>
</dbReference>
<feature type="compositionally biased region" description="Basic residues" evidence="6">
    <location>
        <begin position="407"/>
        <end position="416"/>
    </location>
</feature>
<dbReference type="Gene3D" id="3.40.50.10740">
    <property type="entry name" value="Class I glutamine amidotransferase-like"/>
    <property type="match status" value="1"/>
</dbReference>
<dbReference type="SUPFAM" id="SSF141986">
    <property type="entry name" value="LD-carboxypeptidase A C-terminal domain-like"/>
    <property type="match status" value="1"/>
</dbReference>
<evidence type="ECO:0000256" key="5">
    <source>
        <dbReference type="ARBA" id="ARBA00022825"/>
    </source>
</evidence>
<dbReference type="GO" id="GO:0006508">
    <property type="term" value="P:proteolysis"/>
    <property type="evidence" value="ECO:0007669"/>
    <property type="project" value="UniProtKB-KW"/>
</dbReference>